<dbReference type="AlphaFoldDB" id="A0A8B8BS64"/>
<evidence type="ECO:0000256" key="3">
    <source>
        <dbReference type="SAM" id="Coils"/>
    </source>
</evidence>
<evidence type="ECO:0000313" key="7">
    <source>
        <dbReference type="Proteomes" id="UP000694844"/>
    </source>
</evidence>
<accession>A0A8B8BS64</accession>
<dbReference type="GeneID" id="111112563"/>
<sequence length="668" mass="76570">MEWEDVCPRISSDTHNRDVSNTAGCSNDERSDFSDIADCSIHDSESLLANIPTDQLKQMGSGEPDFNIKLLSERAIKSMGVRDVNYELTFSEKILTDNNKMVDAKNVLRRAFEEMLNEVKEHLHPGDIIRGVIYNEHLDLPIYIPCQNMENMNADVIMENVSSVLNSNEDIPLDSSCRIVLGAIKYPRGKAKRRDKWLRAINKAHVNKDGSVDRNRLFVSGKKVNDPCHPDFVPSIFPQNEKPSSIKVDRYQRAIKRYNTESETQRTTARKKLKLLDQQSPTNIMQFHSYVKSPDDHDSEHCDKDLSCNKAVQMETHPVDPSLEESDHEREMLFDEIENLICEKNEVLERVKILEKLMSVSSLHSDSVEGNDERCKMMTGITWGVFIHLFTFLSTFIKSSSTSKLPPREQLFLTLLKLRHNLTFEFFSHVKGIPKSTIVDYFWKWMDLMHYKLKFFIRWADRDIINKTIPPVFKEKFPRLTSIIDCFQIFIEAPKNLLARAQCYSSYKRHTSIKCFISCNPHRAINFLSKCWGGRASDAEIVRNSGFISSLYHLPGDQILADRGFTLADDFAALCSAELITPSFTRGKKQLSAREVEISRKVSSVRIHIERVIGCLKNRFSILKGTLPIRCVQSLKDESMEESFSSCDKILTVCAALSNMGQSIVFHQ</sequence>
<feature type="domain" description="Transposase Helix-turn-helix" evidence="6">
    <location>
        <begin position="404"/>
        <end position="454"/>
    </location>
</feature>
<dbReference type="Proteomes" id="UP000694844">
    <property type="component" value="Chromosome 9"/>
</dbReference>
<feature type="domain" description="DDE Tnp4" evidence="5">
    <location>
        <begin position="484"/>
        <end position="659"/>
    </location>
</feature>
<dbReference type="Pfam" id="PF13359">
    <property type="entry name" value="DDE_Tnp_4"/>
    <property type="match status" value="1"/>
</dbReference>
<dbReference type="InterPro" id="IPR027806">
    <property type="entry name" value="HARBI1_dom"/>
</dbReference>
<evidence type="ECO:0000256" key="4">
    <source>
        <dbReference type="SAM" id="MobiDB-lite"/>
    </source>
</evidence>
<protein>
    <submittedName>
        <fullName evidence="8">Uncharacterized protein LOC111112563</fullName>
    </submittedName>
</protein>
<dbReference type="Pfam" id="PF13613">
    <property type="entry name" value="HTH_Tnp_4"/>
    <property type="match status" value="1"/>
</dbReference>
<dbReference type="InterPro" id="IPR027805">
    <property type="entry name" value="Transposase_HTH_dom"/>
</dbReference>
<evidence type="ECO:0000256" key="2">
    <source>
        <dbReference type="ARBA" id="ARBA00022723"/>
    </source>
</evidence>
<evidence type="ECO:0000256" key="1">
    <source>
        <dbReference type="ARBA" id="ARBA00001968"/>
    </source>
</evidence>
<comment type="cofactor">
    <cofactor evidence="1">
        <name>a divalent metal cation</name>
        <dbReference type="ChEBI" id="CHEBI:60240"/>
    </cofactor>
</comment>
<dbReference type="PANTHER" id="PTHR23080">
    <property type="entry name" value="THAP DOMAIN PROTEIN"/>
    <property type="match status" value="1"/>
</dbReference>
<name>A0A8B8BS64_CRAVI</name>
<keyword evidence="3" id="KW-0175">Coiled coil</keyword>
<keyword evidence="2" id="KW-0479">Metal-binding</keyword>
<dbReference type="RefSeq" id="XP_022305801.1">
    <property type="nucleotide sequence ID" value="XM_022450093.1"/>
</dbReference>
<dbReference type="PANTHER" id="PTHR23080:SF143">
    <property type="entry name" value="SI:DKEY-56D12.4"/>
    <property type="match status" value="1"/>
</dbReference>
<evidence type="ECO:0000313" key="8">
    <source>
        <dbReference type="RefSeq" id="XP_022305801.1"/>
    </source>
</evidence>
<proteinExistence type="predicted"/>
<gene>
    <name evidence="8" type="primary">LOC111112563</name>
</gene>
<dbReference type="OrthoDB" id="10013126at2759"/>
<evidence type="ECO:0000259" key="6">
    <source>
        <dbReference type="Pfam" id="PF13613"/>
    </source>
</evidence>
<keyword evidence="7" id="KW-1185">Reference proteome</keyword>
<reference evidence="8" key="1">
    <citation type="submission" date="2025-08" db="UniProtKB">
        <authorList>
            <consortium name="RefSeq"/>
        </authorList>
    </citation>
    <scope>IDENTIFICATION</scope>
    <source>
        <tissue evidence="8">Whole sample</tissue>
    </source>
</reference>
<dbReference type="GO" id="GO:0046872">
    <property type="term" value="F:metal ion binding"/>
    <property type="evidence" value="ECO:0007669"/>
    <property type="project" value="UniProtKB-KW"/>
</dbReference>
<feature type="coiled-coil region" evidence="3">
    <location>
        <begin position="323"/>
        <end position="357"/>
    </location>
</feature>
<organism evidence="7 8">
    <name type="scientific">Crassostrea virginica</name>
    <name type="common">Eastern oyster</name>
    <dbReference type="NCBI Taxonomy" id="6565"/>
    <lineage>
        <taxon>Eukaryota</taxon>
        <taxon>Metazoa</taxon>
        <taxon>Spiralia</taxon>
        <taxon>Lophotrochozoa</taxon>
        <taxon>Mollusca</taxon>
        <taxon>Bivalvia</taxon>
        <taxon>Autobranchia</taxon>
        <taxon>Pteriomorphia</taxon>
        <taxon>Ostreida</taxon>
        <taxon>Ostreoidea</taxon>
        <taxon>Ostreidae</taxon>
        <taxon>Crassostrea</taxon>
    </lineage>
</organism>
<dbReference type="KEGG" id="cvn:111112563"/>
<feature type="region of interest" description="Disordered" evidence="4">
    <location>
        <begin position="1"/>
        <end position="27"/>
    </location>
</feature>
<evidence type="ECO:0000259" key="5">
    <source>
        <dbReference type="Pfam" id="PF13359"/>
    </source>
</evidence>